<dbReference type="EMBL" id="CP008743">
    <property type="protein sequence ID" value="ARN84288.1"/>
    <property type="molecule type" value="Genomic_DNA"/>
</dbReference>
<keyword evidence="3" id="KW-1185">Reference proteome</keyword>
<accession>A0A1W6N3B0</accession>
<reference evidence="2 3" key="1">
    <citation type="submission" date="2014-06" db="EMBL/GenBank/DDBJ databases">
        <title>The genome of the endonuclear symbiont Nucleicultrix amoebiphila.</title>
        <authorList>
            <person name="Schulz F."/>
            <person name="Horn M."/>
        </authorList>
    </citation>
    <scope>NUCLEOTIDE SEQUENCE [LARGE SCALE GENOMIC DNA]</scope>
    <source>
        <strain evidence="2 3">FS5</strain>
    </source>
</reference>
<dbReference type="Proteomes" id="UP000237351">
    <property type="component" value="Chromosome"/>
</dbReference>
<dbReference type="PROSITE" id="PS51257">
    <property type="entry name" value="PROKAR_LIPOPROTEIN"/>
    <property type="match status" value="1"/>
</dbReference>
<organism evidence="2 3">
    <name type="scientific">Candidatus Nucleicultrix amoebiphila FS5</name>
    <dbReference type="NCBI Taxonomy" id="1414854"/>
    <lineage>
        <taxon>Bacteria</taxon>
        <taxon>Pseudomonadati</taxon>
        <taxon>Pseudomonadota</taxon>
        <taxon>Alphaproteobacteria</taxon>
        <taxon>Holosporales</taxon>
        <taxon>Candidatus Nucleicultricaceae</taxon>
        <taxon>Candidatus Nucleicultrix</taxon>
    </lineage>
</organism>
<feature type="signal peptide" evidence="1">
    <location>
        <begin position="1"/>
        <end position="21"/>
    </location>
</feature>
<dbReference type="RefSeq" id="WP_085783661.1">
    <property type="nucleotide sequence ID" value="NZ_CP008743.1"/>
</dbReference>
<evidence type="ECO:0000313" key="2">
    <source>
        <dbReference type="EMBL" id="ARN84288.1"/>
    </source>
</evidence>
<dbReference type="KEGG" id="naf:GQ61_01875"/>
<proteinExistence type="predicted"/>
<name>A0A1W6N3B0_9PROT</name>
<dbReference type="STRING" id="1414854.GQ61_01875"/>
<evidence type="ECO:0000256" key="1">
    <source>
        <dbReference type="SAM" id="SignalP"/>
    </source>
</evidence>
<gene>
    <name evidence="2" type="ORF">GQ61_01875</name>
</gene>
<dbReference type="AlphaFoldDB" id="A0A1W6N3B0"/>
<protein>
    <submittedName>
        <fullName evidence="2">Uncharacterized protein</fullName>
    </submittedName>
</protein>
<feature type="chain" id="PRO_5013389193" evidence="1">
    <location>
        <begin position="22"/>
        <end position="126"/>
    </location>
</feature>
<keyword evidence="1" id="KW-0732">Signal</keyword>
<sequence>MRIIYSLMVIALLSCSTPLKAASIIVKNEGFSPAELNLYKVVIVPEHADRKEYLRIPVPKKSAELASIKEGNYDRAISNVYLTKNDFQVAVCATSEGKEKLFFSQSLVVTVKPDQNNVPECVISEK</sequence>
<evidence type="ECO:0000313" key="3">
    <source>
        <dbReference type="Proteomes" id="UP000237351"/>
    </source>
</evidence>